<dbReference type="HOGENOM" id="CLU_1323489_0_0_1"/>
<dbReference type="InParanoid" id="F6VMW3"/>
<feature type="region of interest" description="Disordered" evidence="1">
    <location>
        <begin position="1"/>
        <end position="53"/>
    </location>
</feature>
<dbReference type="Ensembl" id="ENSCINT00000002299.3">
    <property type="protein sequence ID" value="ENSCINP00000002299.3"/>
    <property type="gene ID" value="ENSCING00000013876.2"/>
</dbReference>
<accession>F6VMW3</accession>
<sequence>MASKEAGSSEMPDVGENGNIHSGRTHVNRPRDPPGQHSVYILPGDTERDGLNRNIMQPSGLSGVGEPVRHFVSGQNAEIDIEGFAASPASDDMPAQTALWNKVFSEEKFGTQHPSSDMPAQTARIVHPRAARSIVSAMPFRRTEIQDPWDPSQNERQNFENMFPCLCPVNPHMRSLRLRLETFTHLVPK</sequence>
<reference evidence="2" key="3">
    <citation type="submission" date="2025-09" db="UniProtKB">
        <authorList>
            <consortium name="Ensembl"/>
        </authorList>
    </citation>
    <scope>IDENTIFICATION</scope>
</reference>
<proteinExistence type="predicted"/>
<evidence type="ECO:0000313" key="2">
    <source>
        <dbReference type="Ensembl" id="ENSCINP00000002299.3"/>
    </source>
</evidence>
<evidence type="ECO:0000256" key="1">
    <source>
        <dbReference type="SAM" id="MobiDB-lite"/>
    </source>
</evidence>
<protein>
    <submittedName>
        <fullName evidence="2">Uncharacterized protein</fullName>
    </submittedName>
</protein>
<organism evidence="2 3">
    <name type="scientific">Ciona intestinalis</name>
    <name type="common">Transparent sea squirt</name>
    <name type="synonym">Ascidia intestinalis</name>
    <dbReference type="NCBI Taxonomy" id="7719"/>
    <lineage>
        <taxon>Eukaryota</taxon>
        <taxon>Metazoa</taxon>
        <taxon>Chordata</taxon>
        <taxon>Tunicata</taxon>
        <taxon>Ascidiacea</taxon>
        <taxon>Phlebobranchia</taxon>
        <taxon>Cionidae</taxon>
        <taxon>Ciona</taxon>
    </lineage>
</organism>
<evidence type="ECO:0000313" key="3">
    <source>
        <dbReference type="Proteomes" id="UP000008144"/>
    </source>
</evidence>
<dbReference type="AlphaFoldDB" id="F6VMW3"/>
<dbReference type="Proteomes" id="UP000008144">
    <property type="component" value="Unassembled WGS sequence"/>
</dbReference>
<name>F6VMW3_CIOIN</name>
<keyword evidence="3" id="KW-1185">Reference proteome</keyword>
<reference evidence="2" key="2">
    <citation type="submission" date="2025-08" db="UniProtKB">
        <authorList>
            <consortium name="Ensembl"/>
        </authorList>
    </citation>
    <scope>IDENTIFICATION</scope>
</reference>
<reference evidence="3" key="1">
    <citation type="journal article" date="2002" name="Science">
        <title>The draft genome of Ciona intestinalis: insights into chordate and vertebrate origins.</title>
        <authorList>
            <person name="Dehal P."/>
            <person name="Satou Y."/>
            <person name="Campbell R.K."/>
            <person name="Chapman J."/>
            <person name="Degnan B."/>
            <person name="De Tomaso A."/>
            <person name="Davidson B."/>
            <person name="Di Gregorio A."/>
            <person name="Gelpke M."/>
            <person name="Goodstein D.M."/>
            <person name="Harafuji N."/>
            <person name="Hastings K.E."/>
            <person name="Ho I."/>
            <person name="Hotta K."/>
            <person name="Huang W."/>
            <person name="Kawashima T."/>
            <person name="Lemaire P."/>
            <person name="Martinez D."/>
            <person name="Meinertzhagen I.A."/>
            <person name="Necula S."/>
            <person name="Nonaka M."/>
            <person name="Putnam N."/>
            <person name="Rash S."/>
            <person name="Saiga H."/>
            <person name="Satake M."/>
            <person name="Terry A."/>
            <person name="Yamada L."/>
            <person name="Wang H.G."/>
            <person name="Awazu S."/>
            <person name="Azumi K."/>
            <person name="Boore J."/>
            <person name="Branno M."/>
            <person name="Chin-Bow S."/>
            <person name="DeSantis R."/>
            <person name="Doyle S."/>
            <person name="Francino P."/>
            <person name="Keys D.N."/>
            <person name="Haga S."/>
            <person name="Hayashi H."/>
            <person name="Hino K."/>
            <person name="Imai K.S."/>
            <person name="Inaba K."/>
            <person name="Kano S."/>
            <person name="Kobayashi K."/>
            <person name="Kobayashi M."/>
            <person name="Lee B.I."/>
            <person name="Makabe K.W."/>
            <person name="Manohar C."/>
            <person name="Matassi G."/>
            <person name="Medina M."/>
            <person name="Mochizuki Y."/>
            <person name="Mount S."/>
            <person name="Morishita T."/>
            <person name="Miura S."/>
            <person name="Nakayama A."/>
            <person name="Nishizaka S."/>
            <person name="Nomoto H."/>
            <person name="Ohta F."/>
            <person name="Oishi K."/>
            <person name="Rigoutsos I."/>
            <person name="Sano M."/>
            <person name="Sasaki A."/>
            <person name="Sasakura Y."/>
            <person name="Shoguchi E."/>
            <person name="Shin-i T."/>
            <person name="Spagnuolo A."/>
            <person name="Stainier D."/>
            <person name="Suzuki M.M."/>
            <person name="Tassy O."/>
            <person name="Takatori N."/>
            <person name="Tokuoka M."/>
            <person name="Yagi K."/>
            <person name="Yoshizaki F."/>
            <person name="Wada S."/>
            <person name="Zhang C."/>
            <person name="Hyatt P.D."/>
            <person name="Larimer F."/>
            <person name="Detter C."/>
            <person name="Doggett N."/>
            <person name="Glavina T."/>
            <person name="Hawkins T."/>
            <person name="Richardson P."/>
            <person name="Lucas S."/>
            <person name="Kohara Y."/>
            <person name="Levine M."/>
            <person name="Satoh N."/>
            <person name="Rokhsar D.S."/>
        </authorList>
    </citation>
    <scope>NUCLEOTIDE SEQUENCE [LARGE SCALE GENOMIC DNA]</scope>
</reference>